<evidence type="ECO:0000313" key="1">
    <source>
        <dbReference type="EMBL" id="ACQ90988.1"/>
    </source>
</evidence>
<dbReference type="GeneID" id="8207149"/>
<gene>
    <name evidence="1" type="primary">orf275</name>
</gene>
<name>C7BEZ3_PARKE</name>
<reference evidence="1" key="1">
    <citation type="journal article" date="2009" name="Mol. Biol. Evol.">
        <title>The chloroplast genomes of the green algae Pedinomonas minor, Parachlorella kessleri, and Oocystis solitaria reveal a shared ancestry between the Pedinomonadales and Chlorellales.</title>
        <authorList>
            <person name="Turmel M."/>
            <person name="Otis C."/>
            <person name="Lemieux C."/>
        </authorList>
    </citation>
    <scope>NUCLEOTIDE SEQUENCE</scope>
</reference>
<dbReference type="EMBL" id="FJ968741">
    <property type="protein sequence ID" value="ACQ90988.1"/>
    <property type="molecule type" value="Genomic_DNA"/>
</dbReference>
<dbReference type="AlphaFoldDB" id="C7BEZ3"/>
<keyword evidence="1" id="KW-0150">Chloroplast</keyword>
<accession>C7BEZ3</accession>
<dbReference type="RefSeq" id="YP_003058328.1">
    <property type="nucleotide sequence ID" value="NC_012978.1"/>
</dbReference>
<geneLocation type="chloroplast" evidence="1"/>
<proteinExistence type="predicted"/>
<organism evidence="1">
    <name type="scientific">Parachlorella kessleri</name>
    <name type="common">Green alga</name>
    <name type="synonym">Chlorella kessleri</name>
    <dbReference type="NCBI Taxonomy" id="3074"/>
    <lineage>
        <taxon>Eukaryota</taxon>
        <taxon>Viridiplantae</taxon>
        <taxon>Chlorophyta</taxon>
        <taxon>core chlorophytes</taxon>
        <taxon>Trebouxiophyceae</taxon>
        <taxon>Chlorellales</taxon>
        <taxon>Chlorellaceae</taxon>
        <taxon>Parachlorella</taxon>
    </lineage>
</organism>
<protein>
    <submittedName>
        <fullName evidence="1">Uncharacterized protein orf275</fullName>
    </submittedName>
</protein>
<sequence>MEKNPMMFSYNFFVDKKKIFKKKEQPPVNFLGNPLNSYLELDVITDLVEILEYKNISTISDKIYIEWVIFLHKNFQYIPYNKHIHVVLYSVAKCENFNILFIFFLKSKYIIKNKNTVRRFYRSYGVDKHYCCLKTIKPELITKIDNLPHYFLCCLSKECVFPTKYFDLYLVCMPYLFNSNDLNVKKAFDSIILYSSITADNDVGGHLSSLYFLYNQNKKSPPLCKNLYTNLDFLFLKDFFHDFLFTVLNYQNSLLKSYNLIKNQFLYLTLKIINE</sequence>
<keyword evidence="1" id="KW-0934">Plastid</keyword>